<evidence type="ECO:0000256" key="1">
    <source>
        <dbReference type="ARBA" id="ARBA00004141"/>
    </source>
</evidence>
<evidence type="ECO:0000256" key="5">
    <source>
        <dbReference type="ARBA" id="ARBA00023136"/>
    </source>
</evidence>
<dbReference type="AlphaFoldDB" id="A0A7S3D2T0"/>
<feature type="compositionally biased region" description="Basic residues" evidence="6">
    <location>
        <begin position="407"/>
        <end position="417"/>
    </location>
</feature>
<reference evidence="8" key="1">
    <citation type="submission" date="2021-01" db="EMBL/GenBank/DDBJ databases">
        <authorList>
            <person name="Corre E."/>
            <person name="Pelletier E."/>
            <person name="Niang G."/>
            <person name="Scheremetjew M."/>
            <person name="Finn R."/>
            <person name="Kale V."/>
            <person name="Holt S."/>
            <person name="Cochrane G."/>
            <person name="Meng A."/>
            <person name="Brown T."/>
            <person name="Cohen L."/>
        </authorList>
    </citation>
    <scope>NUCLEOTIDE SEQUENCE</scope>
    <source>
        <strain evidence="8">NIES-2562</strain>
    </source>
</reference>
<feature type="transmembrane region" description="Helical" evidence="7">
    <location>
        <begin position="86"/>
        <end position="109"/>
    </location>
</feature>
<proteinExistence type="inferred from homology"/>
<feature type="compositionally biased region" description="Polar residues" evidence="6">
    <location>
        <begin position="342"/>
        <end position="355"/>
    </location>
</feature>
<feature type="compositionally biased region" description="Basic and acidic residues" evidence="6">
    <location>
        <begin position="326"/>
        <end position="341"/>
    </location>
</feature>
<comment type="similarity">
    <text evidence="2">Belongs to the TAPT1 family.</text>
</comment>
<comment type="subcellular location">
    <subcellularLocation>
        <location evidence="1">Membrane</location>
        <topology evidence="1">Multi-pass membrane protein</topology>
    </subcellularLocation>
</comment>
<protein>
    <submittedName>
        <fullName evidence="8">Uncharacterized protein</fullName>
    </submittedName>
</protein>
<dbReference type="GO" id="GO:0005789">
    <property type="term" value="C:endoplasmic reticulum membrane"/>
    <property type="evidence" value="ECO:0007669"/>
    <property type="project" value="TreeGrafter"/>
</dbReference>
<gene>
    <name evidence="8" type="ORF">PBIL07802_LOCUS6915</name>
</gene>
<feature type="transmembrane region" description="Helical" evidence="7">
    <location>
        <begin position="12"/>
        <end position="35"/>
    </location>
</feature>
<evidence type="ECO:0000313" key="8">
    <source>
        <dbReference type="EMBL" id="CAE0244738.1"/>
    </source>
</evidence>
<dbReference type="EMBL" id="HBIB01010756">
    <property type="protein sequence ID" value="CAE0244738.1"/>
    <property type="molecule type" value="Transcribed_RNA"/>
</dbReference>
<sequence length="521" mass="58899">MKHDDKICDAIQLLLIVATVAFLSNFSLSVVYHFIRGQSTLKIYVIYNLLEVFDRLCCSFGRSILDTLWVGVAYTGRSKSRPTISLLFDFFLGCVYSIVHASVCFAQVVTLSATINSHNSGLITLLVSNNFIELKGNVFKRFHQDNLFQLCGADAVERFYLFHTIILVLLQKLVANRMQLQDYWYAEWVWVMCAVMTAEFVVDYIKHSFITKFNKIEPREYYKFRSVWAWEFLDAFRESKPGILCPSHRICSQMGFVPIPLIAVSVHVVKEMFNNVQLTTFLLPLFLLWVVGLCLKFAVELALIVFAHRIRERDWKKEMEEAKKAEKEAEEKARKEGESGMKRTQSLPCSPMSTQSGSVSEVGVKVEEGSRVMMKEEWGSRGGGETIEIDEGRGGGSSRSGEGVINRKTKREKRKDKLCKQHLFPNAPKLPEHEAVEVEMSPRTVSPSGVRRCKSEGDAFPQRDDNEMRGGDETEERVEREGGGGEGEANPSLRSATGDLRGSQANLVSVGRYELTHGKIA</sequence>
<feature type="compositionally biased region" description="Basic and acidic residues" evidence="6">
    <location>
        <begin position="453"/>
        <end position="483"/>
    </location>
</feature>
<feature type="transmembrane region" description="Helical" evidence="7">
    <location>
        <begin position="281"/>
        <end position="307"/>
    </location>
</feature>
<feature type="transmembrane region" description="Helical" evidence="7">
    <location>
        <begin position="188"/>
        <end position="205"/>
    </location>
</feature>
<evidence type="ECO:0000256" key="3">
    <source>
        <dbReference type="ARBA" id="ARBA00022692"/>
    </source>
</evidence>
<evidence type="ECO:0000256" key="4">
    <source>
        <dbReference type="ARBA" id="ARBA00022989"/>
    </source>
</evidence>
<name>A0A7S3D2T0_9EUKA</name>
<keyword evidence="3 7" id="KW-0812">Transmembrane</keyword>
<organism evidence="8">
    <name type="scientific">Palpitomonas bilix</name>
    <dbReference type="NCBI Taxonomy" id="652834"/>
    <lineage>
        <taxon>Eukaryota</taxon>
        <taxon>Eukaryota incertae sedis</taxon>
    </lineage>
</organism>
<keyword evidence="4 7" id="KW-1133">Transmembrane helix</keyword>
<dbReference type="PANTHER" id="PTHR13317:SF4">
    <property type="entry name" value="TRANSMEMBRANE ANTERIOR POSTERIOR TRANSFORMATION PROTEIN 1 HOMOLOG"/>
    <property type="match status" value="1"/>
</dbReference>
<feature type="region of interest" description="Disordered" evidence="6">
    <location>
        <begin position="326"/>
        <end position="363"/>
    </location>
</feature>
<accession>A0A7S3D2T0</accession>
<feature type="region of interest" description="Disordered" evidence="6">
    <location>
        <begin position="379"/>
        <end position="501"/>
    </location>
</feature>
<dbReference type="Pfam" id="PF05346">
    <property type="entry name" value="DUF747"/>
    <property type="match status" value="1"/>
</dbReference>
<dbReference type="InterPro" id="IPR008010">
    <property type="entry name" value="Tatp1"/>
</dbReference>
<evidence type="ECO:0000256" key="2">
    <source>
        <dbReference type="ARBA" id="ARBA00008803"/>
    </source>
</evidence>
<keyword evidence="5 7" id="KW-0472">Membrane</keyword>
<evidence type="ECO:0000256" key="7">
    <source>
        <dbReference type="SAM" id="Phobius"/>
    </source>
</evidence>
<evidence type="ECO:0000256" key="6">
    <source>
        <dbReference type="SAM" id="MobiDB-lite"/>
    </source>
</evidence>
<dbReference type="PANTHER" id="PTHR13317">
    <property type="entry name" value="TRANSMEMBRANE ANTERIOR POSTERIOR TRANSFORMATION PROTEIN 1 HOMOLOG"/>
    <property type="match status" value="1"/>
</dbReference>